<accession>A0AAN8XLM6</accession>
<evidence type="ECO:0000313" key="3">
    <source>
        <dbReference type="Proteomes" id="UP001381693"/>
    </source>
</evidence>
<name>A0AAN8XLM6_HALRR</name>
<evidence type="ECO:0000313" key="2">
    <source>
        <dbReference type="EMBL" id="KAK7081719.1"/>
    </source>
</evidence>
<feature type="non-terminal residue" evidence="2">
    <location>
        <position position="164"/>
    </location>
</feature>
<dbReference type="AlphaFoldDB" id="A0AAN8XLM6"/>
<organism evidence="2 3">
    <name type="scientific">Halocaridina rubra</name>
    <name type="common">Hawaiian red shrimp</name>
    <dbReference type="NCBI Taxonomy" id="373956"/>
    <lineage>
        <taxon>Eukaryota</taxon>
        <taxon>Metazoa</taxon>
        <taxon>Ecdysozoa</taxon>
        <taxon>Arthropoda</taxon>
        <taxon>Crustacea</taxon>
        <taxon>Multicrustacea</taxon>
        <taxon>Malacostraca</taxon>
        <taxon>Eumalacostraca</taxon>
        <taxon>Eucarida</taxon>
        <taxon>Decapoda</taxon>
        <taxon>Pleocyemata</taxon>
        <taxon>Caridea</taxon>
        <taxon>Atyoidea</taxon>
        <taxon>Atyidae</taxon>
        <taxon>Halocaridina</taxon>
    </lineage>
</organism>
<protein>
    <submittedName>
        <fullName evidence="2">Uncharacterized protein</fullName>
    </submittedName>
</protein>
<reference evidence="2 3" key="1">
    <citation type="submission" date="2023-11" db="EMBL/GenBank/DDBJ databases">
        <title>Halocaridina rubra genome assembly.</title>
        <authorList>
            <person name="Smith C."/>
        </authorList>
    </citation>
    <scope>NUCLEOTIDE SEQUENCE [LARGE SCALE GENOMIC DNA]</scope>
    <source>
        <strain evidence="2">EP-1</strain>
        <tissue evidence="2">Whole</tissue>
    </source>
</reference>
<dbReference type="EMBL" id="JAXCGZ010004497">
    <property type="protein sequence ID" value="KAK7081719.1"/>
    <property type="molecule type" value="Genomic_DNA"/>
</dbReference>
<keyword evidence="3" id="KW-1185">Reference proteome</keyword>
<feature type="region of interest" description="Disordered" evidence="1">
    <location>
        <begin position="137"/>
        <end position="164"/>
    </location>
</feature>
<sequence length="164" mass="17206">IMQSVEVLNHEEQMTLSPSPASVAASLSLTSPSLASVPSPSLASSPPVSSPSLASSPPITSHISSSQLTSISNLRSTSSLLHLDKQASLAQKLRLGKILTNHAPPPSFAVRASLIGEEDDDGRSDIRVLSPSLVNSQVLSKTRPLSPDPPESPAMTYLHNGERQ</sequence>
<feature type="region of interest" description="Disordered" evidence="1">
    <location>
        <begin position="1"/>
        <end position="68"/>
    </location>
</feature>
<comment type="caution">
    <text evidence="2">The sequence shown here is derived from an EMBL/GenBank/DDBJ whole genome shotgun (WGS) entry which is preliminary data.</text>
</comment>
<feature type="compositionally biased region" description="Low complexity" evidence="1">
    <location>
        <begin position="16"/>
        <end position="68"/>
    </location>
</feature>
<feature type="non-terminal residue" evidence="2">
    <location>
        <position position="1"/>
    </location>
</feature>
<gene>
    <name evidence="2" type="ORF">SK128_014569</name>
</gene>
<proteinExistence type="predicted"/>
<dbReference type="Proteomes" id="UP001381693">
    <property type="component" value="Unassembled WGS sequence"/>
</dbReference>
<evidence type="ECO:0000256" key="1">
    <source>
        <dbReference type="SAM" id="MobiDB-lite"/>
    </source>
</evidence>